<dbReference type="Proteomes" id="UP000001551">
    <property type="component" value="Chromosome"/>
</dbReference>
<accession>E6U3H9</accession>
<gene>
    <name evidence="3" type="ordered locus">Ethha_2062</name>
</gene>
<dbReference type="KEGG" id="eha:Ethha_2062"/>
<dbReference type="STRING" id="663278.Ethha_2062"/>
<dbReference type="SUPFAM" id="SSF53335">
    <property type="entry name" value="S-adenosyl-L-methionine-dependent methyltransferases"/>
    <property type="match status" value="1"/>
</dbReference>
<dbReference type="InterPro" id="IPR002052">
    <property type="entry name" value="DNA_methylase_N6_adenine_CS"/>
</dbReference>
<keyword evidence="2 3" id="KW-0808">Transferase</keyword>
<keyword evidence="1 3" id="KW-0489">Methyltransferase</keyword>
<proteinExistence type="predicted"/>
<dbReference type="InterPro" id="IPR029063">
    <property type="entry name" value="SAM-dependent_MTases_sf"/>
</dbReference>
<name>E6U3H9_ETHHY</name>
<evidence type="ECO:0000313" key="3">
    <source>
        <dbReference type="EMBL" id="ADU27579.1"/>
    </source>
</evidence>
<dbReference type="HOGENOM" id="CLU_075826_0_2_9"/>
<dbReference type="RefSeq" id="WP_013485927.1">
    <property type="nucleotide sequence ID" value="NC_014828.1"/>
</dbReference>
<evidence type="ECO:0000256" key="2">
    <source>
        <dbReference type="ARBA" id="ARBA00022679"/>
    </source>
</evidence>
<evidence type="ECO:0000256" key="1">
    <source>
        <dbReference type="ARBA" id="ARBA00022603"/>
    </source>
</evidence>
<dbReference type="PIRSF" id="PIRSF004553">
    <property type="entry name" value="CHP00095"/>
    <property type="match status" value="1"/>
</dbReference>
<protein>
    <submittedName>
        <fullName evidence="3">Methyltransferase</fullName>
    </submittedName>
</protein>
<dbReference type="PANTHER" id="PTHR43542">
    <property type="entry name" value="METHYLTRANSFERASE"/>
    <property type="match status" value="1"/>
</dbReference>
<dbReference type="CDD" id="cd02440">
    <property type="entry name" value="AdoMet_MTases"/>
    <property type="match status" value="1"/>
</dbReference>
<keyword evidence="4" id="KW-1185">Reference proteome</keyword>
<evidence type="ECO:0000313" key="4">
    <source>
        <dbReference type="Proteomes" id="UP000001551"/>
    </source>
</evidence>
<dbReference type="EMBL" id="CP002400">
    <property type="protein sequence ID" value="ADU27579.1"/>
    <property type="molecule type" value="Genomic_DNA"/>
</dbReference>
<dbReference type="PANTHER" id="PTHR43542:SF1">
    <property type="entry name" value="METHYLTRANSFERASE"/>
    <property type="match status" value="1"/>
</dbReference>
<dbReference type="Pfam" id="PF03602">
    <property type="entry name" value="Cons_hypoth95"/>
    <property type="match status" value="1"/>
</dbReference>
<dbReference type="AlphaFoldDB" id="E6U3H9"/>
<dbReference type="PROSITE" id="PS00092">
    <property type="entry name" value="N6_MTASE"/>
    <property type="match status" value="1"/>
</dbReference>
<dbReference type="GO" id="GO:0003676">
    <property type="term" value="F:nucleic acid binding"/>
    <property type="evidence" value="ECO:0007669"/>
    <property type="project" value="InterPro"/>
</dbReference>
<dbReference type="eggNOG" id="COG0742">
    <property type="taxonomic scope" value="Bacteria"/>
</dbReference>
<dbReference type="Gene3D" id="3.40.50.150">
    <property type="entry name" value="Vaccinia Virus protein VP39"/>
    <property type="match status" value="1"/>
</dbReference>
<organism evidence="3 4">
    <name type="scientific">Ethanoligenens harbinense (strain DSM 18485 / JCM 12961 / CGMCC 1.5033 / YUAN-3)</name>
    <dbReference type="NCBI Taxonomy" id="663278"/>
    <lineage>
        <taxon>Bacteria</taxon>
        <taxon>Bacillati</taxon>
        <taxon>Bacillota</taxon>
        <taxon>Clostridia</taxon>
        <taxon>Eubacteriales</taxon>
        <taxon>Oscillospiraceae</taxon>
        <taxon>Ethanoligenens</taxon>
    </lineage>
</organism>
<dbReference type="GO" id="GO:0031167">
    <property type="term" value="P:rRNA methylation"/>
    <property type="evidence" value="ECO:0007669"/>
    <property type="project" value="InterPro"/>
</dbReference>
<dbReference type="InterPro" id="IPR004398">
    <property type="entry name" value="RNA_MeTrfase_RsmD"/>
</dbReference>
<dbReference type="GO" id="GO:0008168">
    <property type="term" value="F:methyltransferase activity"/>
    <property type="evidence" value="ECO:0007669"/>
    <property type="project" value="UniProtKB-KW"/>
</dbReference>
<sequence length="185" mass="20158">MRVITGSARGARLETLSGLETRPTAERVKEALFSSIQFELEGRRVLDLFAGSGQLGIESLSRGAALAVFVDQSADAVKIIKANLTHTRLFEKARVLETEAELFLARAPETYDVIFLDPPYHHGFLEKLLPHAAAHLSAHGVLVAEGAKDDSMPEAVGDLRLVQKKSYGKTAIGFYRGKDVDVSCH</sequence>
<reference evidence="3 4" key="1">
    <citation type="submission" date="2010-12" db="EMBL/GenBank/DDBJ databases">
        <title>Complete sequence of Ethanoligenens harbinense YUAN-3.</title>
        <authorList>
            <person name="Lucas S."/>
            <person name="Copeland A."/>
            <person name="Lapidus A."/>
            <person name="Cheng J.-F."/>
            <person name="Bruce D."/>
            <person name="Goodwin L."/>
            <person name="Pitluck S."/>
            <person name="Chertkov O."/>
            <person name="Misra M."/>
            <person name="Detter J.C."/>
            <person name="Han C."/>
            <person name="Tapia R."/>
            <person name="Land M."/>
            <person name="Hauser L."/>
            <person name="Jeffries C."/>
            <person name="Kyrpides N."/>
            <person name="Ivanova N."/>
            <person name="Mikhailova N."/>
            <person name="Wang A."/>
            <person name="Mouttaki H."/>
            <person name="He Z."/>
            <person name="Zhou J."/>
            <person name="Hemme C.L."/>
            <person name="Woyke T."/>
        </authorList>
    </citation>
    <scope>NUCLEOTIDE SEQUENCE [LARGE SCALE GENOMIC DNA]</scope>
    <source>
        <strain evidence="4">DSM 18485 / JCM 12961 / CGMCC 1.5033 / YUAN-3</strain>
    </source>
</reference>
<dbReference type="NCBIfam" id="TIGR00095">
    <property type="entry name" value="16S rRNA (guanine(966)-N(2))-methyltransferase RsmD"/>
    <property type="match status" value="1"/>
</dbReference>